<dbReference type="InterPro" id="IPR036116">
    <property type="entry name" value="FN3_sf"/>
</dbReference>
<accession>A0A3Q2R277</accession>
<evidence type="ECO:0000313" key="1">
    <source>
        <dbReference type="Ensembl" id="ENSFHEP00000034590.1"/>
    </source>
</evidence>
<reference evidence="1" key="2">
    <citation type="submission" date="2025-09" db="UniProtKB">
        <authorList>
            <consortium name="Ensembl"/>
        </authorList>
    </citation>
    <scope>IDENTIFICATION</scope>
</reference>
<name>A0A3Q2R277_FUNHE</name>
<keyword evidence="2" id="KW-1185">Reference proteome</keyword>
<sequence length="108" mass="11865">MAEEEAFDTLVLMLSQAKDPGQPRELVLSGEERNVTMSDLTEDTEYDVEIFGLMLGKRSKPALTGNLTSSQLVIFGCSSFYVLCPSLPKCCLYLPAAPPPPSTFRLVF</sequence>
<dbReference type="Ensembl" id="ENSFHET00000035213.1">
    <property type="protein sequence ID" value="ENSFHEP00000034590.1"/>
    <property type="gene ID" value="ENSFHEG00000022378.1"/>
</dbReference>
<reference evidence="1" key="1">
    <citation type="submission" date="2025-08" db="UniProtKB">
        <authorList>
            <consortium name="Ensembl"/>
        </authorList>
    </citation>
    <scope>IDENTIFICATION</scope>
</reference>
<dbReference type="Proteomes" id="UP000265000">
    <property type="component" value="Unplaced"/>
</dbReference>
<proteinExistence type="predicted"/>
<evidence type="ECO:0000313" key="2">
    <source>
        <dbReference type="Proteomes" id="UP000265000"/>
    </source>
</evidence>
<protein>
    <recommendedName>
        <fullName evidence="3">Fibronectin type-III domain-containing protein</fullName>
    </recommendedName>
</protein>
<organism evidence="1 2">
    <name type="scientific">Fundulus heteroclitus</name>
    <name type="common">Killifish</name>
    <name type="synonym">Mummichog</name>
    <dbReference type="NCBI Taxonomy" id="8078"/>
    <lineage>
        <taxon>Eukaryota</taxon>
        <taxon>Metazoa</taxon>
        <taxon>Chordata</taxon>
        <taxon>Craniata</taxon>
        <taxon>Vertebrata</taxon>
        <taxon>Euteleostomi</taxon>
        <taxon>Actinopterygii</taxon>
        <taxon>Neopterygii</taxon>
        <taxon>Teleostei</taxon>
        <taxon>Neoteleostei</taxon>
        <taxon>Acanthomorphata</taxon>
        <taxon>Ovalentaria</taxon>
        <taxon>Atherinomorphae</taxon>
        <taxon>Cyprinodontiformes</taxon>
        <taxon>Fundulidae</taxon>
        <taxon>Fundulus</taxon>
    </lineage>
</organism>
<evidence type="ECO:0008006" key="3">
    <source>
        <dbReference type="Google" id="ProtNLM"/>
    </source>
</evidence>
<dbReference type="SUPFAM" id="SSF49265">
    <property type="entry name" value="Fibronectin type III"/>
    <property type="match status" value="1"/>
</dbReference>
<dbReference type="InterPro" id="IPR013783">
    <property type="entry name" value="Ig-like_fold"/>
</dbReference>
<dbReference type="AlphaFoldDB" id="A0A3Q2R277"/>
<dbReference type="STRING" id="8078.ENSFHEP00000034590"/>
<dbReference type="Gene3D" id="2.60.40.10">
    <property type="entry name" value="Immunoglobulins"/>
    <property type="match status" value="1"/>
</dbReference>